<dbReference type="AlphaFoldDB" id="A0A1H6WSP0"/>
<dbReference type="STRING" id="408657.SAMN04487995_3728"/>
<dbReference type="RefSeq" id="WP_090337712.1">
    <property type="nucleotide sequence ID" value="NZ_FNXY01000005.1"/>
</dbReference>
<evidence type="ECO:0000256" key="1">
    <source>
        <dbReference type="SAM" id="Phobius"/>
    </source>
</evidence>
<accession>A0A1H6WSP0</accession>
<dbReference type="Proteomes" id="UP000199532">
    <property type="component" value="Unassembled WGS sequence"/>
</dbReference>
<keyword evidence="1" id="KW-0472">Membrane</keyword>
<evidence type="ECO:0008006" key="4">
    <source>
        <dbReference type="Google" id="ProtNLM"/>
    </source>
</evidence>
<feature type="transmembrane region" description="Helical" evidence="1">
    <location>
        <begin position="107"/>
        <end position="124"/>
    </location>
</feature>
<gene>
    <name evidence="2" type="ORF">SAMN04487995_3728</name>
</gene>
<evidence type="ECO:0000313" key="2">
    <source>
        <dbReference type="EMBL" id="SEJ19931.1"/>
    </source>
</evidence>
<keyword evidence="3" id="KW-1185">Reference proteome</keyword>
<proteinExistence type="predicted"/>
<organism evidence="2 3">
    <name type="scientific">Dyadobacter koreensis</name>
    <dbReference type="NCBI Taxonomy" id="408657"/>
    <lineage>
        <taxon>Bacteria</taxon>
        <taxon>Pseudomonadati</taxon>
        <taxon>Bacteroidota</taxon>
        <taxon>Cytophagia</taxon>
        <taxon>Cytophagales</taxon>
        <taxon>Spirosomataceae</taxon>
        <taxon>Dyadobacter</taxon>
    </lineage>
</organism>
<evidence type="ECO:0000313" key="3">
    <source>
        <dbReference type="Proteomes" id="UP000199532"/>
    </source>
</evidence>
<protein>
    <recommendedName>
        <fullName evidence="4">PEGA domain-containing protein</fullName>
    </recommendedName>
</protein>
<sequence length="134" mass="15341">MPKLTVTLTRSWNRRTKKIGVFDNGQELGVMYNGETSEFDIPTGSHKISVKSGWYGSKELAFTIDENETKSLSVDIFKYGNLIINSLSLVLIVHFIAVTFFSIRYLIWFNAPAFLIMGYFLTLGRNDYLVIKEK</sequence>
<keyword evidence="1" id="KW-1133">Transmembrane helix</keyword>
<name>A0A1H6WSP0_9BACT</name>
<dbReference type="OrthoDB" id="2223488at2"/>
<keyword evidence="1" id="KW-0812">Transmembrane</keyword>
<reference evidence="2 3" key="1">
    <citation type="submission" date="2016-10" db="EMBL/GenBank/DDBJ databases">
        <authorList>
            <person name="de Groot N.N."/>
        </authorList>
    </citation>
    <scope>NUCLEOTIDE SEQUENCE [LARGE SCALE GENOMIC DNA]</scope>
    <source>
        <strain evidence="2 3">DSM 19938</strain>
    </source>
</reference>
<feature type="transmembrane region" description="Helical" evidence="1">
    <location>
        <begin position="79"/>
        <end position="101"/>
    </location>
</feature>
<dbReference type="EMBL" id="FNXY01000005">
    <property type="protein sequence ID" value="SEJ19931.1"/>
    <property type="molecule type" value="Genomic_DNA"/>
</dbReference>